<dbReference type="Gene3D" id="1.10.510.10">
    <property type="entry name" value="Transferase(Phosphotransferase) domain 1"/>
    <property type="match status" value="1"/>
</dbReference>
<proteinExistence type="predicted"/>
<feature type="region of interest" description="Disordered" evidence="3">
    <location>
        <begin position="158"/>
        <end position="183"/>
    </location>
</feature>
<keyword evidence="6" id="KW-0808">Transferase</keyword>
<dbReference type="InParanoid" id="S7WDV8"/>
<dbReference type="GO" id="GO:0004674">
    <property type="term" value="F:protein serine/threonine kinase activity"/>
    <property type="evidence" value="ECO:0007669"/>
    <property type="project" value="UniProtKB-KW"/>
</dbReference>
<dbReference type="SMART" id="SM00220">
    <property type="entry name" value="S_TKc"/>
    <property type="match status" value="1"/>
</dbReference>
<keyword evidence="6" id="KW-0418">Kinase</keyword>
<accession>S7WDV8</accession>
<keyword evidence="6" id="KW-0723">Serine/threonine-protein kinase</keyword>
<dbReference type="PANTHER" id="PTHR24346">
    <property type="entry name" value="MAP/MICROTUBULE AFFINITY-REGULATING KINASE"/>
    <property type="match status" value="1"/>
</dbReference>
<dbReference type="HOGENOM" id="CLU_531186_0_0_1"/>
<feature type="compositionally biased region" description="Polar residues" evidence="3">
    <location>
        <begin position="172"/>
        <end position="182"/>
    </location>
</feature>
<dbReference type="CDD" id="cd00180">
    <property type="entry name" value="PKc"/>
    <property type="match status" value="1"/>
</dbReference>
<feature type="signal peptide" evidence="4">
    <location>
        <begin position="1"/>
        <end position="18"/>
    </location>
</feature>
<dbReference type="EMBL" id="ATCN01000062">
    <property type="protein sequence ID" value="EPR79962.1"/>
    <property type="molecule type" value="Genomic_DNA"/>
</dbReference>
<dbReference type="InterPro" id="IPR008271">
    <property type="entry name" value="Ser/Thr_kinase_AS"/>
</dbReference>
<keyword evidence="2" id="KW-0067">ATP-binding</keyword>
<dbReference type="PROSITE" id="PS00108">
    <property type="entry name" value="PROTEIN_KINASE_ST"/>
    <property type="match status" value="1"/>
</dbReference>
<dbReference type="VEuPathDB" id="MicrosporidiaDB:SLOPH_1629"/>
<evidence type="ECO:0000256" key="3">
    <source>
        <dbReference type="SAM" id="MobiDB-lite"/>
    </source>
</evidence>
<dbReference type="FunCoup" id="S7WDV8">
    <property type="interactions" value="55"/>
</dbReference>
<comment type="caution">
    <text evidence="6">The sequence shown here is derived from an EMBL/GenBank/DDBJ whole genome shotgun (WGS) entry which is preliminary data.</text>
</comment>
<keyword evidence="7" id="KW-1185">Reference proteome</keyword>
<evidence type="ECO:0000313" key="7">
    <source>
        <dbReference type="Proteomes" id="UP000014978"/>
    </source>
</evidence>
<dbReference type="InterPro" id="IPR011009">
    <property type="entry name" value="Kinase-like_dom_sf"/>
</dbReference>
<dbReference type="GO" id="GO:0035556">
    <property type="term" value="P:intracellular signal transduction"/>
    <property type="evidence" value="ECO:0007669"/>
    <property type="project" value="TreeGrafter"/>
</dbReference>
<dbReference type="PANTHER" id="PTHR24346:SF30">
    <property type="entry name" value="MATERNAL EMBRYONIC LEUCINE ZIPPER KINASE"/>
    <property type="match status" value="1"/>
</dbReference>
<dbReference type="AlphaFoldDB" id="S7WDV8"/>
<reference evidence="7" key="1">
    <citation type="journal article" date="2013" name="PLoS Genet.">
        <title>The genome of Spraguea lophii and the basis of host-microsporidian interactions.</title>
        <authorList>
            <person name="Campbell S.E."/>
            <person name="Williams T.A."/>
            <person name="Yousuf A."/>
            <person name="Soanes D.M."/>
            <person name="Paszkiewicz K.H."/>
            <person name="Williams B.A.P."/>
        </authorList>
    </citation>
    <scope>NUCLEOTIDE SEQUENCE [LARGE SCALE GENOMIC DNA]</scope>
    <source>
        <strain evidence="7">42_110</strain>
    </source>
</reference>
<dbReference type="SUPFAM" id="SSF56112">
    <property type="entry name" value="Protein kinase-like (PK-like)"/>
    <property type="match status" value="1"/>
</dbReference>
<keyword evidence="1" id="KW-0547">Nucleotide-binding</keyword>
<protein>
    <submittedName>
        <fullName evidence="6">Serine/threonine protein kinase</fullName>
    </submittedName>
</protein>
<dbReference type="GO" id="GO:0005524">
    <property type="term" value="F:ATP binding"/>
    <property type="evidence" value="ECO:0007669"/>
    <property type="project" value="UniProtKB-KW"/>
</dbReference>
<evidence type="ECO:0000256" key="4">
    <source>
        <dbReference type="SAM" id="SignalP"/>
    </source>
</evidence>
<dbReference type="GO" id="GO:0005737">
    <property type="term" value="C:cytoplasm"/>
    <property type="evidence" value="ECO:0007669"/>
    <property type="project" value="TreeGrafter"/>
</dbReference>
<evidence type="ECO:0000256" key="1">
    <source>
        <dbReference type="ARBA" id="ARBA00022741"/>
    </source>
</evidence>
<dbReference type="Proteomes" id="UP000014978">
    <property type="component" value="Unassembled WGS sequence"/>
</dbReference>
<sequence>MNFILLMLILLKSHVSKILFIKIIKTASISICGVPKLHNNQNKKFFRNFFKKNSDQRKIMKKKKVICQKNDRKNSIKVTTNEEHTIVRRKENQAQKKSRSSIEDAVDIKNSKEVNKQLLENPNTVNNSEKLDIKKGSDKVLKKYDPVRDRTILLSTNQKDESAQDVYKPGETSDQLNVSDQQPEQDDIDLSALYLRVYDYFLRLSNQLHWNHIAFNRGCNTTCFPSHFTLFTKNLCYPPKLINQGATAQIFKIQLTCHKKCEYAMKVLDFSYLSSSRCHSKVFFNHDVYFMEYFKSVSSKYIIKGYAAYYYNKTLYLIYELFENTLFDYIEKNKRINYKNIIKISQNILHGINFLHKNNIVHSDIKPSNITIDADLNIRLFDFGYSFINSPSVNKKFAYGYTKAYYLTCVIYDKRPCFYDDFWAYGVILFALVERTLPFDEFIEYCKNEDIKITRELPDLVFSNKFVPEKFKMYIRILLDINFYDFVKFNSSDLFENIERFLKKEERILLKLSP</sequence>
<name>S7WDV8_SPRLO</name>
<dbReference type="STRING" id="1358809.S7WDV8"/>
<dbReference type="Pfam" id="PF00069">
    <property type="entry name" value="Pkinase"/>
    <property type="match status" value="1"/>
</dbReference>
<dbReference type="PROSITE" id="PS50011">
    <property type="entry name" value="PROTEIN_KINASE_DOM"/>
    <property type="match status" value="1"/>
</dbReference>
<organism evidence="6 7">
    <name type="scientific">Spraguea lophii (strain 42_110)</name>
    <name type="common">Microsporidian parasite</name>
    <dbReference type="NCBI Taxonomy" id="1358809"/>
    <lineage>
        <taxon>Eukaryota</taxon>
        <taxon>Fungi</taxon>
        <taxon>Fungi incertae sedis</taxon>
        <taxon>Microsporidia</taxon>
        <taxon>Spragueidae</taxon>
        <taxon>Spraguea</taxon>
    </lineage>
</organism>
<feature type="chain" id="PRO_5004558945" evidence="4">
    <location>
        <begin position="19"/>
        <end position="514"/>
    </location>
</feature>
<evidence type="ECO:0000313" key="6">
    <source>
        <dbReference type="EMBL" id="EPR79962.1"/>
    </source>
</evidence>
<feature type="domain" description="Protein kinase" evidence="5">
    <location>
        <begin position="236"/>
        <end position="514"/>
    </location>
</feature>
<evidence type="ECO:0000259" key="5">
    <source>
        <dbReference type="PROSITE" id="PS50011"/>
    </source>
</evidence>
<dbReference type="OrthoDB" id="1668230at2759"/>
<dbReference type="InterPro" id="IPR000719">
    <property type="entry name" value="Prot_kinase_dom"/>
</dbReference>
<evidence type="ECO:0000256" key="2">
    <source>
        <dbReference type="ARBA" id="ARBA00022840"/>
    </source>
</evidence>
<keyword evidence="4" id="KW-0732">Signal</keyword>
<gene>
    <name evidence="6" type="ORF">SLOPH_1629</name>
</gene>